<keyword evidence="6 10" id="KW-0418">Kinase</keyword>
<keyword evidence="8" id="KW-0902">Two-component regulatory system</keyword>
<dbReference type="InterPro" id="IPR005467">
    <property type="entry name" value="His_kinase_dom"/>
</dbReference>
<dbReference type="EC" id="2.7.13.3" evidence="2"/>
<dbReference type="STRING" id="1850252.LPB136_04520"/>
<dbReference type="AlphaFoldDB" id="A0A1L3JHQ5"/>
<dbReference type="EMBL" id="CP018155">
    <property type="protein sequence ID" value="APG64670.1"/>
    <property type="molecule type" value="Genomic_DNA"/>
</dbReference>
<protein>
    <recommendedName>
        <fullName evidence="2">histidine kinase</fullName>
        <ecNumber evidence="2">2.7.13.3</ecNumber>
    </recommendedName>
</protein>
<keyword evidence="4" id="KW-0808">Transferase</keyword>
<dbReference type="SMART" id="SM00387">
    <property type="entry name" value="HATPase_c"/>
    <property type="match status" value="1"/>
</dbReference>
<dbReference type="InterPro" id="IPR036097">
    <property type="entry name" value="HisK_dim/P_sf"/>
</dbReference>
<dbReference type="Proteomes" id="UP000181898">
    <property type="component" value="Chromosome"/>
</dbReference>
<evidence type="ECO:0000256" key="4">
    <source>
        <dbReference type="ARBA" id="ARBA00022679"/>
    </source>
</evidence>
<dbReference type="SUPFAM" id="SSF55874">
    <property type="entry name" value="ATPase domain of HSP90 chaperone/DNA topoisomerase II/histidine kinase"/>
    <property type="match status" value="1"/>
</dbReference>
<evidence type="ECO:0000313" key="10">
    <source>
        <dbReference type="EMBL" id="APG64670.1"/>
    </source>
</evidence>
<evidence type="ECO:0000256" key="2">
    <source>
        <dbReference type="ARBA" id="ARBA00012438"/>
    </source>
</evidence>
<comment type="catalytic activity">
    <reaction evidence="1">
        <text>ATP + protein L-histidine = ADP + protein N-phospho-L-histidine.</text>
        <dbReference type="EC" id="2.7.13.3"/>
    </reaction>
</comment>
<dbReference type="PANTHER" id="PTHR43065:SF10">
    <property type="entry name" value="PEROXIDE STRESS-ACTIVATED HISTIDINE KINASE MAK3"/>
    <property type="match status" value="1"/>
</dbReference>
<feature type="domain" description="Histidine kinase" evidence="9">
    <location>
        <begin position="159"/>
        <end position="367"/>
    </location>
</feature>
<evidence type="ECO:0000259" key="9">
    <source>
        <dbReference type="PROSITE" id="PS50109"/>
    </source>
</evidence>
<organism evidence="10 11">
    <name type="scientific">Tenacibaculum todarodis</name>
    <dbReference type="NCBI Taxonomy" id="1850252"/>
    <lineage>
        <taxon>Bacteria</taxon>
        <taxon>Pseudomonadati</taxon>
        <taxon>Bacteroidota</taxon>
        <taxon>Flavobacteriia</taxon>
        <taxon>Flavobacteriales</taxon>
        <taxon>Flavobacteriaceae</taxon>
        <taxon>Tenacibaculum</taxon>
    </lineage>
</organism>
<keyword evidence="5" id="KW-0547">Nucleotide-binding</keyword>
<dbReference type="GO" id="GO:0000155">
    <property type="term" value="F:phosphorelay sensor kinase activity"/>
    <property type="evidence" value="ECO:0007669"/>
    <property type="project" value="InterPro"/>
</dbReference>
<keyword evidence="3" id="KW-0597">Phosphoprotein</keyword>
<keyword evidence="7" id="KW-0067">ATP-binding</keyword>
<dbReference type="RefSeq" id="WP_072554994.1">
    <property type="nucleotide sequence ID" value="NZ_CP018155.1"/>
</dbReference>
<sequence>MKLQGNVLEEKLKERIKELTCLYNVSFLIRSYKLDNIEMLLKEISLNLKEAIRFPKEAFVEIKIDNFTIVEGEKIEDAIFIISAIKPFGKIKGVVTVGYSKLKFSENAFLEEEKLLLNKIASEIGDFLERKEVKEKEEITKRQIERAGRLTILGEITAGIAHELNTPLANILGFTELLKERYKDDKIGSEDLEKVINSAIYSREVVKKLMFFSCEMPQQMASINIKKVIDEAISLLKPNFSKKNIAFNVVYSDEEIYLKVDKIQLTQVIFNLVINAIYFSPENGEINIVVKEKIKTVQIKISDQGQGVEAKNSENIFNPFFTTKPVGDGSGLGLSVVHGIIKSHKGTITHQPNLPKGTIFIVSFPKN</sequence>
<dbReference type="SUPFAM" id="SSF47384">
    <property type="entry name" value="Homodimeric domain of signal transducing histidine kinase"/>
    <property type="match status" value="1"/>
</dbReference>
<evidence type="ECO:0000256" key="5">
    <source>
        <dbReference type="ARBA" id="ARBA00022741"/>
    </source>
</evidence>
<dbReference type="CDD" id="cd00082">
    <property type="entry name" value="HisKA"/>
    <property type="match status" value="1"/>
</dbReference>
<dbReference type="PRINTS" id="PR00344">
    <property type="entry name" value="BCTRLSENSOR"/>
</dbReference>
<dbReference type="InterPro" id="IPR004358">
    <property type="entry name" value="Sig_transdc_His_kin-like_C"/>
</dbReference>
<gene>
    <name evidence="10" type="ORF">LPB136_04520</name>
</gene>
<dbReference type="InterPro" id="IPR036890">
    <property type="entry name" value="HATPase_C_sf"/>
</dbReference>
<dbReference type="InterPro" id="IPR003594">
    <property type="entry name" value="HATPase_dom"/>
</dbReference>
<evidence type="ECO:0000256" key="3">
    <source>
        <dbReference type="ARBA" id="ARBA00022553"/>
    </source>
</evidence>
<dbReference type="KEGG" id="ten:LPB136_04520"/>
<evidence type="ECO:0000256" key="7">
    <source>
        <dbReference type="ARBA" id="ARBA00022840"/>
    </source>
</evidence>
<accession>A0A1L3JHQ5</accession>
<dbReference type="Gene3D" id="3.30.565.10">
    <property type="entry name" value="Histidine kinase-like ATPase, C-terminal domain"/>
    <property type="match status" value="1"/>
</dbReference>
<evidence type="ECO:0000256" key="6">
    <source>
        <dbReference type="ARBA" id="ARBA00022777"/>
    </source>
</evidence>
<proteinExistence type="predicted"/>
<dbReference type="SMART" id="SM00388">
    <property type="entry name" value="HisKA"/>
    <property type="match status" value="1"/>
</dbReference>
<dbReference type="PANTHER" id="PTHR43065">
    <property type="entry name" value="SENSOR HISTIDINE KINASE"/>
    <property type="match status" value="1"/>
</dbReference>
<evidence type="ECO:0000256" key="1">
    <source>
        <dbReference type="ARBA" id="ARBA00000085"/>
    </source>
</evidence>
<reference evidence="10 11" key="1">
    <citation type="submission" date="2016-11" db="EMBL/GenBank/DDBJ databases">
        <title>Tenacibaculum sp. LPB0136, isolated from marine environment.</title>
        <authorList>
            <person name="Kim E."/>
            <person name="Yi H."/>
        </authorList>
    </citation>
    <scope>NUCLEOTIDE SEQUENCE [LARGE SCALE GENOMIC DNA]</scope>
    <source>
        <strain evidence="10 11">LPB0136</strain>
    </source>
</reference>
<name>A0A1L3JHQ5_9FLAO</name>
<evidence type="ECO:0000256" key="8">
    <source>
        <dbReference type="ARBA" id="ARBA00023012"/>
    </source>
</evidence>
<dbReference type="OrthoDB" id="9806995at2"/>
<dbReference type="Gene3D" id="1.10.287.130">
    <property type="match status" value="1"/>
</dbReference>
<dbReference type="PROSITE" id="PS50109">
    <property type="entry name" value="HIS_KIN"/>
    <property type="match status" value="1"/>
</dbReference>
<evidence type="ECO:0000313" key="11">
    <source>
        <dbReference type="Proteomes" id="UP000181898"/>
    </source>
</evidence>
<keyword evidence="11" id="KW-1185">Reference proteome</keyword>
<dbReference type="Pfam" id="PF02518">
    <property type="entry name" value="HATPase_c"/>
    <property type="match status" value="1"/>
</dbReference>
<dbReference type="Pfam" id="PF00512">
    <property type="entry name" value="HisKA"/>
    <property type="match status" value="1"/>
</dbReference>
<dbReference type="GO" id="GO:0005524">
    <property type="term" value="F:ATP binding"/>
    <property type="evidence" value="ECO:0007669"/>
    <property type="project" value="UniProtKB-KW"/>
</dbReference>
<dbReference type="InterPro" id="IPR003661">
    <property type="entry name" value="HisK_dim/P_dom"/>
</dbReference>